<dbReference type="KEGG" id="daq:DAQ1742_02562"/>
<gene>
    <name evidence="1" type="ORF">DAQ1742_02562</name>
</gene>
<dbReference type="EMBL" id="LT615367">
    <property type="protein sequence ID" value="SLM63440.1"/>
    <property type="molecule type" value="Genomic_DNA"/>
</dbReference>
<accession>A0A375ABL0</accession>
<protein>
    <submittedName>
        <fullName evidence="1">Uncharacterized protein</fullName>
    </submittedName>
</protein>
<reference evidence="1 2" key="1">
    <citation type="submission" date="2016-09" db="EMBL/GenBank/DDBJ databases">
        <authorList>
            <person name="Reverchon S."/>
            <person name="Nasser W."/>
            <person name="Leonard S."/>
            <person name="Brochier C."/>
            <person name="Duprey A."/>
        </authorList>
    </citation>
    <scope>NUCLEOTIDE SEQUENCE [LARGE SCALE GENOMIC DNA]</scope>
    <source>
        <strain evidence="1 2">174/2</strain>
    </source>
</reference>
<keyword evidence="2" id="KW-1185">Reference proteome</keyword>
<organism evidence="1 2">
    <name type="scientific">Dickeya aquatica</name>
    <dbReference type="NCBI Taxonomy" id="1401087"/>
    <lineage>
        <taxon>Bacteria</taxon>
        <taxon>Pseudomonadati</taxon>
        <taxon>Pseudomonadota</taxon>
        <taxon>Gammaproteobacteria</taxon>
        <taxon>Enterobacterales</taxon>
        <taxon>Pectobacteriaceae</taxon>
        <taxon>Dickeya</taxon>
    </lineage>
</organism>
<sequence>MIKKYALIKNGSYYVENTLVADENFTIQGYYLIEISEENPAQPGAYYNPTDGKFYGDAAYTTDYRTPPFPLNGFAQ</sequence>
<dbReference type="RefSeq" id="WP_067486886.1">
    <property type="nucleotide sequence ID" value="NZ_LT615367.1"/>
</dbReference>
<evidence type="ECO:0000313" key="1">
    <source>
        <dbReference type="EMBL" id="SLM63440.1"/>
    </source>
</evidence>
<name>A0A375ABL0_9GAMM</name>
<proteinExistence type="predicted"/>
<dbReference type="Proteomes" id="UP000294820">
    <property type="component" value="Chromosome 1"/>
</dbReference>
<dbReference type="AlphaFoldDB" id="A0A375ABL0"/>
<evidence type="ECO:0000313" key="2">
    <source>
        <dbReference type="Proteomes" id="UP000294820"/>
    </source>
</evidence>